<dbReference type="SUPFAM" id="SSF57667">
    <property type="entry name" value="beta-beta-alpha zinc fingers"/>
    <property type="match status" value="1"/>
</dbReference>
<dbReference type="Pfam" id="PF00096">
    <property type="entry name" value="zf-C2H2"/>
    <property type="match status" value="1"/>
</dbReference>
<feature type="compositionally biased region" description="Polar residues" evidence="8">
    <location>
        <begin position="1"/>
        <end position="29"/>
    </location>
</feature>
<dbReference type="InterPro" id="IPR036236">
    <property type="entry name" value="Znf_C2H2_sf"/>
</dbReference>
<evidence type="ECO:0000256" key="2">
    <source>
        <dbReference type="ARBA" id="ARBA00022737"/>
    </source>
</evidence>
<dbReference type="GO" id="GO:0008270">
    <property type="term" value="F:zinc ion binding"/>
    <property type="evidence" value="ECO:0007669"/>
    <property type="project" value="UniProtKB-KW"/>
</dbReference>
<keyword evidence="1" id="KW-0479">Metal-binding</keyword>
<dbReference type="WBParaSite" id="SSLN_0000372901-mRNA-1">
    <property type="protein sequence ID" value="SSLN_0000372901-mRNA-1"/>
    <property type="gene ID" value="SSLN_0000372901"/>
</dbReference>
<dbReference type="Gene3D" id="3.30.160.60">
    <property type="entry name" value="Classic Zinc Finger"/>
    <property type="match status" value="2"/>
</dbReference>
<evidence type="ECO:0000313" key="12">
    <source>
        <dbReference type="WBParaSite" id="SSLN_0000372901-mRNA-1"/>
    </source>
</evidence>
<feature type="domain" description="C2H2-type" evidence="9">
    <location>
        <begin position="94"/>
        <end position="126"/>
    </location>
</feature>
<gene>
    <name evidence="10" type="ORF">SSLN_LOCUS3617</name>
</gene>
<reference evidence="10 11" key="2">
    <citation type="submission" date="2018-11" db="EMBL/GenBank/DDBJ databases">
        <authorList>
            <consortium name="Pathogen Informatics"/>
        </authorList>
    </citation>
    <scope>NUCLEOTIDE SEQUENCE [LARGE SCALE GENOMIC DNA]</scope>
    <source>
        <strain evidence="10 11">NST_G2</strain>
    </source>
</reference>
<feature type="region of interest" description="Disordered" evidence="8">
    <location>
        <begin position="188"/>
        <end position="208"/>
    </location>
</feature>
<name>A0A183SHB9_SCHSO</name>
<evidence type="ECO:0000256" key="4">
    <source>
        <dbReference type="ARBA" id="ARBA00022833"/>
    </source>
</evidence>
<dbReference type="PROSITE" id="PS00028">
    <property type="entry name" value="ZINC_FINGER_C2H2_1"/>
    <property type="match status" value="1"/>
</dbReference>
<dbReference type="Proteomes" id="UP000275846">
    <property type="component" value="Unassembled WGS sequence"/>
</dbReference>
<dbReference type="AlphaFoldDB" id="A0A183SHB9"/>
<keyword evidence="6" id="KW-0804">Transcription</keyword>
<feature type="compositionally biased region" description="Low complexity" evidence="8">
    <location>
        <begin position="197"/>
        <end position="208"/>
    </location>
</feature>
<dbReference type="GO" id="GO:0000976">
    <property type="term" value="F:transcription cis-regulatory region binding"/>
    <property type="evidence" value="ECO:0007669"/>
    <property type="project" value="TreeGrafter"/>
</dbReference>
<keyword evidence="3 7" id="KW-0863">Zinc-finger</keyword>
<dbReference type="InterPro" id="IPR044653">
    <property type="entry name" value="AZF1/2/3-like"/>
</dbReference>
<reference evidence="12" key="1">
    <citation type="submission" date="2016-06" db="UniProtKB">
        <authorList>
            <consortium name="WormBaseParasite"/>
        </authorList>
    </citation>
    <scope>IDENTIFICATION</scope>
</reference>
<evidence type="ECO:0000256" key="1">
    <source>
        <dbReference type="ARBA" id="ARBA00022723"/>
    </source>
</evidence>
<dbReference type="GO" id="GO:0003700">
    <property type="term" value="F:DNA-binding transcription factor activity"/>
    <property type="evidence" value="ECO:0007669"/>
    <property type="project" value="InterPro"/>
</dbReference>
<dbReference type="OrthoDB" id="6220440at2759"/>
<organism evidence="12">
    <name type="scientific">Schistocephalus solidus</name>
    <name type="common">Tapeworm</name>
    <dbReference type="NCBI Taxonomy" id="70667"/>
    <lineage>
        <taxon>Eukaryota</taxon>
        <taxon>Metazoa</taxon>
        <taxon>Spiralia</taxon>
        <taxon>Lophotrochozoa</taxon>
        <taxon>Platyhelminthes</taxon>
        <taxon>Cestoda</taxon>
        <taxon>Eucestoda</taxon>
        <taxon>Diphyllobothriidea</taxon>
        <taxon>Diphyllobothriidae</taxon>
        <taxon>Schistocephalus</taxon>
    </lineage>
</organism>
<sequence length="208" mass="22318">NPPSDSPTLTPGINSSTPTIIGTTSQYSSPVTPTTAITIAVNTTTSDGDSLLNCPQCDRTFTSRIGLVGHLRIHRTETGEPVPGAPTHSRDRRLHCPHCIRAFSHRMALFGHMRIPDSRIHRNANNPDSPCTPYATATLNVTATPNTINDIPPASTDISCPHCTRNFNSLIGLVGYLRIHRTEAGERVPGLQHTVDAPTSTAHTAPAH</sequence>
<feature type="region of interest" description="Disordered" evidence="8">
    <location>
        <begin position="1"/>
        <end position="30"/>
    </location>
</feature>
<evidence type="ECO:0000313" key="11">
    <source>
        <dbReference type="Proteomes" id="UP000275846"/>
    </source>
</evidence>
<evidence type="ECO:0000256" key="3">
    <source>
        <dbReference type="ARBA" id="ARBA00022771"/>
    </source>
</evidence>
<protein>
    <submittedName>
        <fullName evidence="12">C2H2-type domain-containing protein</fullName>
    </submittedName>
</protein>
<feature type="domain" description="C2H2-type" evidence="9">
    <location>
        <begin position="52"/>
        <end position="79"/>
    </location>
</feature>
<evidence type="ECO:0000259" key="9">
    <source>
        <dbReference type="PROSITE" id="PS50157"/>
    </source>
</evidence>
<keyword evidence="5" id="KW-0805">Transcription regulation</keyword>
<dbReference type="PANTHER" id="PTHR45988:SF18">
    <property type="entry name" value="C2H2-TYPE ZINC FINGER FAMILY PROTEIN"/>
    <property type="match status" value="1"/>
</dbReference>
<keyword evidence="11" id="KW-1185">Reference proteome</keyword>
<dbReference type="PANTHER" id="PTHR45988">
    <property type="entry name" value="C2H2 TYPE ZINC FINGER TRANSCRIPTION FACTOR FAMILY-RELATED"/>
    <property type="match status" value="1"/>
</dbReference>
<keyword evidence="4" id="KW-0862">Zinc</keyword>
<dbReference type="PROSITE" id="PS50157">
    <property type="entry name" value="ZINC_FINGER_C2H2_2"/>
    <property type="match status" value="2"/>
</dbReference>
<dbReference type="InterPro" id="IPR013087">
    <property type="entry name" value="Znf_C2H2_type"/>
</dbReference>
<keyword evidence="2" id="KW-0677">Repeat</keyword>
<dbReference type="STRING" id="70667.A0A183SHB9"/>
<evidence type="ECO:0000313" key="10">
    <source>
        <dbReference type="EMBL" id="VDL90002.1"/>
    </source>
</evidence>
<accession>A0A183SHB9</accession>
<evidence type="ECO:0000256" key="5">
    <source>
        <dbReference type="ARBA" id="ARBA00023015"/>
    </source>
</evidence>
<proteinExistence type="predicted"/>
<evidence type="ECO:0000256" key="6">
    <source>
        <dbReference type="ARBA" id="ARBA00023163"/>
    </source>
</evidence>
<dbReference type="EMBL" id="UYSU01032596">
    <property type="protein sequence ID" value="VDL90002.1"/>
    <property type="molecule type" value="Genomic_DNA"/>
</dbReference>
<dbReference type="SMART" id="SM00355">
    <property type="entry name" value="ZnF_C2H2"/>
    <property type="match status" value="3"/>
</dbReference>
<evidence type="ECO:0000256" key="8">
    <source>
        <dbReference type="SAM" id="MobiDB-lite"/>
    </source>
</evidence>
<dbReference type="GO" id="GO:0005634">
    <property type="term" value="C:nucleus"/>
    <property type="evidence" value="ECO:0007669"/>
    <property type="project" value="TreeGrafter"/>
</dbReference>
<evidence type="ECO:0000256" key="7">
    <source>
        <dbReference type="PROSITE-ProRule" id="PRU00042"/>
    </source>
</evidence>